<proteinExistence type="predicted"/>
<sequence length="367" mass="42331">MCLDDSCWENVFSESELQEIINEGSRSFPSVSKNIQDILDRFQQAADLICENNKYETYDQKLNGLMLNAMVDELLEIGLFDIRIHFDSKDDVFDSEDEESWVISTINQPLSYYVNELIAVMGNNISELDLVTKFWCYFDRCFDDLRINTTRDRACMATALRVNEGRKVTGTDEIDNKKKSIRPDLLLVKDDVEYGCSEVGKSDNVIPTKKEIIETDLHCPKTMKDILNRVASLVDYDEEIIKKLRFVCFHQTNRRMKLSLIDCPRGYICRVMESDEYDIPAQARLFPAQVHSLIKLMLQAKVIIKQLTGPGIVSETMQSLTRYQMSKKGEVGLRRQSQKEKKASTIVLPSSLNFTSNNLKRKRKIQD</sequence>
<organism evidence="1 2">
    <name type="scientific">Circinella minor</name>
    <dbReference type="NCBI Taxonomy" id="1195481"/>
    <lineage>
        <taxon>Eukaryota</taxon>
        <taxon>Fungi</taxon>
        <taxon>Fungi incertae sedis</taxon>
        <taxon>Mucoromycota</taxon>
        <taxon>Mucoromycotina</taxon>
        <taxon>Mucoromycetes</taxon>
        <taxon>Mucorales</taxon>
        <taxon>Lichtheimiaceae</taxon>
        <taxon>Circinella</taxon>
    </lineage>
</organism>
<protein>
    <submittedName>
        <fullName evidence="1">Uncharacterized protein</fullName>
    </submittedName>
</protein>
<evidence type="ECO:0000313" key="2">
    <source>
        <dbReference type="Proteomes" id="UP000646827"/>
    </source>
</evidence>
<name>A0A8H7VK13_9FUNG</name>
<dbReference type="EMBL" id="JAEPRB010000182">
    <property type="protein sequence ID" value="KAG2219368.1"/>
    <property type="molecule type" value="Genomic_DNA"/>
</dbReference>
<accession>A0A8H7VK13</accession>
<reference evidence="1 2" key="1">
    <citation type="submission" date="2020-12" db="EMBL/GenBank/DDBJ databases">
        <title>Metabolic potential, ecology and presence of endohyphal bacteria is reflected in genomic diversity of Mucoromycotina.</title>
        <authorList>
            <person name="Muszewska A."/>
            <person name="Okrasinska A."/>
            <person name="Steczkiewicz K."/>
            <person name="Drgas O."/>
            <person name="Orlowska M."/>
            <person name="Perlinska-Lenart U."/>
            <person name="Aleksandrzak-Piekarczyk T."/>
            <person name="Szatraj K."/>
            <person name="Zielenkiewicz U."/>
            <person name="Pilsyk S."/>
            <person name="Malc E."/>
            <person name="Mieczkowski P."/>
            <person name="Kruszewska J.S."/>
            <person name="Biernat P."/>
            <person name="Pawlowska J."/>
        </authorList>
    </citation>
    <scope>NUCLEOTIDE SEQUENCE [LARGE SCALE GENOMIC DNA]</scope>
    <source>
        <strain evidence="1 2">CBS 142.35</strain>
    </source>
</reference>
<keyword evidence="2" id="KW-1185">Reference proteome</keyword>
<dbReference type="AlphaFoldDB" id="A0A8H7VK13"/>
<dbReference type="OrthoDB" id="2256601at2759"/>
<evidence type="ECO:0000313" key="1">
    <source>
        <dbReference type="EMBL" id="KAG2219368.1"/>
    </source>
</evidence>
<comment type="caution">
    <text evidence="1">The sequence shown here is derived from an EMBL/GenBank/DDBJ whole genome shotgun (WGS) entry which is preliminary data.</text>
</comment>
<gene>
    <name evidence="1" type="ORF">INT45_006076</name>
</gene>
<dbReference type="Proteomes" id="UP000646827">
    <property type="component" value="Unassembled WGS sequence"/>
</dbReference>